<evidence type="ECO:0000313" key="7">
    <source>
        <dbReference type="EMBL" id="KXS17636.1"/>
    </source>
</evidence>
<dbReference type="GO" id="GO:0004312">
    <property type="term" value="F:fatty acid synthase activity"/>
    <property type="evidence" value="ECO:0007669"/>
    <property type="project" value="TreeGrafter"/>
</dbReference>
<name>A0A139ALH5_GONPJ</name>
<dbReference type="Proteomes" id="UP000070544">
    <property type="component" value="Unassembled WGS sequence"/>
</dbReference>
<dbReference type="STRING" id="1344416.A0A139ALH5"/>
<evidence type="ECO:0000256" key="5">
    <source>
        <dbReference type="SAM" id="Phobius"/>
    </source>
</evidence>
<evidence type="ECO:0000256" key="2">
    <source>
        <dbReference type="ARBA" id="ARBA00022553"/>
    </source>
</evidence>
<dbReference type="GO" id="GO:0006633">
    <property type="term" value="P:fatty acid biosynthetic process"/>
    <property type="evidence" value="ECO:0007669"/>
    <property type="project" value="InterPro"/>
</dbReference>
<dbReference type="Pfam" id="PF02801">
    <property type="entry name" value="Ketoacyl-synt_C"/>
    <property type="match status" value="1"/>
</dbReference>
<gene>
    <name evidence="7" type="ORF">M427DRAFT_153807</name>
</gene>
<dbReference type="InterPro" id="IPR050091">
    <property type="entry name" value="PKS_NRPS_Biosynth_Enz"/>
</dbReference>
<evidence type="ECO:0000256" key="3">
    <source>
        <dbReference type="ARBA" id="ARBA00022679"/>
    </source>
</evidence>
<comment type="similarity">
    <text evidence="4">Belongs to the thiolase-like superfamily. Beta-ketoacyl-ACP synthases family.</text>
</comment>
<evidence type="ECO:0000313" key="8">
    <source>
        <dbReference type="Proteomes" id="UP000070544"/>
    </source>
</evidence>
<dbReference type="PANTHER" id="PTHR43775">
    <property type="entry name" value="FATTY ACID SYNTHASE"/>
    <property type="match status" value="1"/>
</dbReference>
<dbReference type="InterPro" id="IPR014030">
    <property type="entry name" value="Ketoacyl_synth_N"/>
</dbReference>
<reference evidence="7 8" key="1">
    <citation type="journal article" date="2015" name="Genome Biol. Evol.">
        <title>Phylogenomic analyses indicate that early fungi evolved digesting cell walls of algal ancestors of land plants.</title>
        <authorList>
            <person name="Chang Y."/>
            <person name="Wang S."/>
            <person name="Sekimoto S."/>
            <person name="Aerts A.L."/>
            <person name="Choi C."/>
            <person name="Clum A."/>
            <person name="LaButti K.M."/>
            <person name="Lindquist E.A."/>
            <person name="Yee Ngan C."/>
            <person name="Ohm R.A."/>
            <person name="Salamov A.A."/>
            <person name="Grigoriev I.V."/>
            <person name="Spatafora J.W."/>
            <person name="Berbee M.L."/>
        </authorList>
    </citation>
    <scope>NUCLEOTIDE SEQUENCE [LARGE SCALE GENOMIC DNA]</scope>
    <source>
        <strain evidence="7 8">JEL478</strain>
    </source>
</reference>
<organism evidence="7 8">
    <name type="scientific">Gonapodya prolifera (strain JEL478)</name>
    <name type="common">Monoblepharis prolifera</name>
    <dbReference type="NCBI Taxonomy" id="1344416"/>
    <lineage>
        <taxon>Eukaryota</taxon>
        <taxon>Fungi</taxon>
        <taxon>Fungi incertae sedis</taxon>
        <taxon>Chytridiomycota</taxon>
        <taxon>Chytridiomycota incertae sedis</taxon>
        <taxon>Monoblepharidomycetes</taxon>
        <taxon>Monoblepharidales</taxon>
        <taxon>Gonapodyaceae</taxon>
        <taxon>Gonapodya</taxon>
    </lineage>
</organism>
<accession>A0A139ALH5</accession>
<dbReference type="AlphaFoldDB" id="A0A139ALH5"/>
<keyword evidence="8" id="KW-1185">Reference proteome</keyword>
<dbReference type="CDD" id="cd00833">
    <property type="entry name" value="PKS"/>
    <property type="match status" value="1"/>
</dbReference>
<evidence type="ECO:0000256" key="1">
    <source>
        <dbReference type="ARBA" id="ARBA00022450"/>
    </source>
</evidence>
<dbReference type="InterPro" id="IPR020841">
    <property type="entry name" value="PKS_Beta-ketoAc_synthase_dom"/>
</dbReference>
<keyword evidence="5" id="KW-0812">Transmembrane</keyword>
<sequence length="503" mass="54291">MKTWDEPIAVVGIACRLPGGAETPDKFWKVLSAGKDIRTGPPNDRWKTKITESAPIRGVYIPDVDKFDPEYFHLSDKEVLDMEAHQRVGIEVCAELMRNCGYWDDAERKAQKGKDDVGLYIGLAHADGTSLGLQNEMSPYSLVGFLPFGTANRISHCLGIKGPSINVDTACSASLTSVHVACEALLLGDCDAAIAAGVNIVTNPSAYTALWNLGVLSPDFCIKAFDAKGNGYMRGEGCGAVMLKRLSDAEKDGDNILCIIRGTGAGHNGLSRNIAAPSIEGQGRVIKDALERGKLTPDDVDYLEAHATGTKSGDRKELQTVQELYIANQKRERPIVLGAVKSMYGHSEGAAGITGLIKAILVLLHREVPPNIHFDEIRPEVKIDVSKIVIPTGSSYSLADRPFPIRAGVNSFGAGGTNAHVLIEEVKVKAPPTFGDYTYNKKYLPMIQQRGSYYKTKQIREWEGSVDDEKPAKPAESVPFALQVTGIALTAAIAGFVLGRVIN</sequence>
<evidence type="ECO:0000256" key="4">
    <source>
        <dbReference type="RuleBase" id="RU003694"/>
    </source>
</evidence>
<dbReference type="InterPro" id="IPR016039">
    <property type="entry name" value="Thiolase-like"/>
</dbReference>
<keyword evidence="1" id="KW-0596">Phosphopantetheine</keyword>
<dbReference type="Gene3D" id="3.40.47.10">
    <property type="match status" value="1"/>
</dbReference>
<dbReference type="EMBL" id="KQ965746">
    <property type="protein sequence ID" value="KXS17636.1"/>
    <property type="molecule type" value="Genomic_DNA"/>
</dbReference>
<feature type="domain" description="Ketosynthase family 3 (KS3)" evidence="6">
    <location>
        <begin position="5"/>
        <end position="425"/>
    </location>
</feature>
<keyword evidence="5" id="KW-0472">Membrane</keyword>
<dbReference type="PROSITE" id="PS52004">
    <property type="entry name" value="KS3_2"/>
    <property type="match status" value="1"/>
</dbReference>
<dbReference type="PROSITE" id="PS00606">
    <property type="entry name" value="KS3_1"/>
    <property type="match status" value="1"/>
</dbReference>
<protein>
    <submittedName>
        <fullName evidence="7">Ketoacyl-synt-domain-containing protein</fullName>
    </submittedName>
</protein>
<dbReference type="InterPro" id="IPR014031">
    <property type="entry name" value="Ketoacyl_synth_C"/>
</dbReference>
<dbReference type="GO" id="GO:0004315">
    <property type="term" value="F:3-oxoacyl-[acyl-carrier-protein] synthase activity"/>
    <property type="evidence" value="ECO:0007669"/>
    <property type="project" value="InterPro"/>
</dbReference>
<keyword evidence="5" id="KW-1133">Transmembrane helix</keyword>
<dbReference type="OrthoDB" id="329835at2759"/>
<proteinExistence type="inferred from homology"/>
<dbReference type="SMART" id="SM00825">
    <property type="entry name" value="PKS_KS"/>
    <property type="match status" value="1"/>
</dbReference>
<dbReference type="Pfam" id="PF00109">
    <property type="entry name" value="ketoacyl-synt"/>
    <property type="match status" value="1"/>
</dbReference>
<evidence type="ECO:0000259" key="6">
    <source>
        <dbReference type="PROSITE" id="PS52004"/>
    </source>
</evidence>
<feature type="transmembrane region" description="Helical" evidence="5">
    <location>
        <begin position="480"/>
        <end position="502"/>
    </location>
</feature>
<keyword evidence="3 4" id="KW-0808">Transferase</keyword>
<dbReference type="PANTHER" id="PTHR43775:SF37">
    <property type="entry name" value="SI:DKEY-61P9.11"/>
    <property type="match status" value="1"/>
</dbReference>
<dbReference type="SUPFAM" id="SSF53901">
    <property type="entry name" value="Thiolase-like"/>
    <property type="match status" value="1"/>
</dbReference>
<dbReference type="OMA" id="GYLYEEN"/>
<dbReference type="InterPro" id="IPR018201">
    <property type="entry name" value="Ketoacyl_synth_AS"/>
</dbReference>
<keyword evidence="2" id="KW-0597">Phosphoprotein</keyword>